<feature type="compositionally biased region" description="Basic residues" evidence="8">
    <location>
        <begin position="1"/>
        <end position="11"/>
    </location>
</feature>
<dbReference type="OrthoDB" id="10265971at2759"/>
<evidence type="ECO:0000313" key="10">
    <source>
        <dbReference type="EMBL" id="PSN63098.1"/>
    </source>
</evidence>
<dbReference type="GO" id="GO:0033314">
    <property type="term" value="P:mitotic DNA replication checkpoint signaling"/>
    <property type="evidence" value="ECO:0007669"/>
    <property type="project" value="TreeGrafter"/>
</dbReference>
<keyword evidence="7" id="KW-0131">Cell cycle</keyword>
<keyword evidence="11" id="KW-1185">Reference proteome</keyword>
<evidence type="ECO:0000256" key="6">
    <source>
        <dbReference type="ARBA" id="ARBA00023242"/>
    </source>
</evidence>
<keyword evidence="6" id="KW-0539">Nucleus</keyword>
<dbReference type="Pfam" id="PF03215">
    <property type="entry name" value="Rad17"/>
    <property type="match status" value="1"/>
</dbReference>
<dbReference type="InterPro" id="IPR004582">
    <property type="entry name" value="Checkpoint_prot_Rad17_Rad24"/>
</dbReference>
<comment type="similarity">
    <text evidence="2">Belongs to the rad17/RAD24 family.</text>
</comment>
<feature type="compositionally biased region" description="Acidic residues" evidence="8">
    <location>
        <begin position="803"/>
        <end position="816"/>
    </location>
</feature>
<feature type="region of interest" description="Disordered" evidence="8">
    <location>
        <begin position="703"/>
        <end position="747"/>
    </location>
</feature>
<dbReference type="GO" id="GO:0003682">
    <property type="term" value="F:chromatin binding"/>
    <property type="evidence" value="ECO:0007669"/>
    <property type="project" value="TreeGrafter"/>
</dbReference>
<dbReference type="PANTHER" id="PTHR12172:SF0">
    <property type="entry name" value="CELL CYCLE CHECKPOINT PROTEIN RAD17"/>
    <property type="match status" value="1"/>
</dbReference>
<dbReference type="AlphaFoldDB" id="A0A2T2NDH6"/>
<feature type="region of interest" description="Disordered" evidence="8">
    <location>
        <begin position="287"/>
        <end position="308"/>
    </location>
</feature>
<evidence type="ECO:0000313" key="11">
    <source>
        <dbReference type="Proteomes" id="UP000240883"/>
    </source>
</evidence>
<dbReference type="InterPro" id="IPR057927">
    <property type="entry name" value="RAD24-like_helical"/>
</dbReference>
<dbReference type="Proteomes" id="UP000240883">
    <property type="component" value="Unassembled WGS sequence"/>
</dbReference>
<dbReference type="GO" id="GO:0000077">
    <property type="term" value="P:DNA damage checkpoint signaling"/>
    <property type="evidence" value="ECO:0007669"/>
    <property type="project" value="TreeGrafter"/>
</dbReference>
<feature type="compositionally biased region" description="Basic and acidic residues" evidence="8">
    <location>
        <begin position="531"/>
        <end position="540"/>
    </location>
</feature>
<dbReference type="GO" id="GO:0005634">
    <property type="term" value="C:nucleus"/>
    <property type="evidence" value="ECO:0007669"/>
    <property type="project" value="UniProtKB-SubCell"/>
</dbReference>
<feature type="region of interest" description="Disordered" evidence="8">
    <location>
        <begin position="1"/>
        <end position="183"/>
    </location>
</feature>
<organism evidence="10 11">
    <name type="scientific">Corynespora cassiicola Philippines</name>
    <dbReference type="NCBI Taxonomy" id="1448308"/>
    <lineage>
        <taxon>Eukaryota</taxon>
        <taxon>Fungi</taxon>
        <taxon>Dikarya</taxon>
        <taxon>Ascomycota</taxon>
        <taxon>Pezizomycotina</taxon>
        <taxon>Dothideomycetes</taxon>
        <taxon>Pleosporomycetidae</taxon>
        <taxon>Pleosporales</taxon>
        <taxon>Corynesporascaceae</taxon>
        <taxon>Corynespora</taxon>
    </lineage>
</organism>
<proteinExistence type="inferred from homology"/>
<name>A0A2T2NDH6_CORCC</name>
<keyword evidence="3" id="KW-0547">Nucleotide-binding</keyword>
<feature type="region of interest" description="Disordered" evidence="8">
    <location>
        <begin position="513"/>
        <end position="540"/>
    </location>
</feature>
<reference evidence="10 11" key="1">
    <citation type="journal article" date="2018" name="Front. Microbiol.">
        <title>Genome-Wide Analysis of Corynespora cassiicola Leaf Fall Disease Putative Effectors.</title>
        <authorList>
            <person name="Lopez D."/>
            <person name="Ribeiro S."/>
            <person name="Label P."/>
            <person name="Fumanal B."/>
            <person name="Venisse J.S."/>
            <person name="Kohler A."/>
            <person name="de Oliveira R.R."/>
            <person name="Labutti K."/>
            <person name="Lipzen A."/>
            <person name="Lail K."/>
            <person name="Bauer D."/>
            <person name="Ohm R.A."/>
            <person name="Barry K.W."/>
            <person name="Spatafora J."/>
            <person name="Grigoriev I.V."/>
            <person name="Martin F.M."/>
            <person name="Pujade-Renaud V."/>
        </authorList>
    </citation>
    <scope>NUCLEOTIDE SEQUENCE [LARGE SCALE GENOMIC DNA]</scope>
    <source>
        <strain evidence="10 11">Philippines</strain>
    </source>
</reference>
<sequence length="872" mass="94443">MVKPRASRKKPIVLSSDSEHDTPHSPPPKRPKRGTLTGTSNGARGDAQPSTAQTRRAASPRGATPLPASKSPSKSPAKPKPIYKPITSFFSTAPRSQTAQPTPSPEKPAASTQLDELDEIIDSSDDDSERKPPSALPVRKRGKAALDSSDAAPKPSQRFFRKTSGPRNTPPPSQSVTVEHVDRRPWNEKFGPVTLDELAVHKRKVADVRAWLSGVFSGRERKRLLLLKGPAGSGKTTTMSLLSKDLGFDMHEWKNPTNSVTSPDGFISVTAQFEDFIGRTGAFGSLAFDEPAPARPQQPPSSQSSRQKQLILVEEFPNTFGRTSSAVQSFRSAVLNYLAASTPSATAFFSGKPDSEKAVTPMVMIVSETLLSTNTAAADSFTAHRLLGPEILTHPGVTVIEFNPIAPTFMTKALDLVVVKEARKTGRKKTVGPQVIQRLSELGDVRSAVSSLEFLCVRGDDADGWGANVSFAKKKAPKDTPMTKMENESLEMVTQRESTLGIFHAVGRVVYNKRHPEDPSNPVPQPPNWFPERRRPKPSEVDVDSLIDELGTDTHTFIAALHENYVLSCQSQDSEETADSIDGCIEALSDADLLSPDRFGASGSFGRRNFQGTPADNLRQDEMCFQTSVRGLLYNLPYPVKRAAPPPGVMGLKPKGSGAGSNKGSAHAMYYPTSARLWKQQEEIGGLLEMWISRAQRGELFSTNGASKPVTSAPGGVDTWRKNAQSTPTTNRSASINDGTTEAPPPILLGSGGSARYEMLLERLPYLPIVLRKATLPSPSITATIRDVQKITQFTGTAIGASAEDDEGDEIDEAGETEQSNWTTDTPETPRKKKQIRIASRKHEEQVESALAGIKDMGGLVLSDDDIEDIDD</sequence>
<evidence type="ECO:0000256" key="7">
    <source>
        <dbReference type="ARBA" id="ARBA00023306"/>
    </source>
</evidence>
<gene>
    <name evidence="10" type="ORF">BS50DRAFT_576911</name>
</gene>
<evidence type="ECO:0000256" key="3">
    <source>
        <dbReference type="ARBA" id="ARBA00022741"/>
    </source>
</evidence>
<feature type="compositionally biased region" description="Polar residues" evidence="8">
    <location>
        <begin position="722"/>
        <end position="740"/>
    </location>
</feature>
<feature type="region of interest" description="Disordered" evidence="8">
    <location>
        <begin position="800"/>
        <end position="845"/>
    </location>
</feature>
<dbReference type="PANTHER" id="PTHR12172">
    <property type="entry name" value="CELL CYCLE CHECKPOINT PROTEIN RAD17"/>
    <property type="match status" value="1"/>
</dbReference>
<feature type="compositionally biased region" description="Basic residues" evidence="8">
    <location>
        <begin position="831"/>
        <end position="840"/>
    </location>
</feature>
<evidence type="ECO:0000259" key="9">
    <source>
        <dbReference type="Pfam" id="PF25812"/>
    </source>
</evidence>
<feature type="compositionally biased region" description="Acidic residues" evidence="8">
    <location>
        <begin position="115"/>
        <end position="127"/>
    </location>
</feature>
<feature type="compositionally biased region" description="Low complexity" evidence="8">
    <location>
        <begin position="67"/>
        <end position="76"/>
    </location>
</feature>
<evidence type="ECO:0000256" key="2">
    <source>
        <dbReference type="ARBA" id="ARBA00006168"/>
    </source>
</evidence>
<accession>A0A2T2NDH6</accession>
<comment type="subcellular location">
    <subcellularLocation>
        <location evidence="1">Nucleus</location>
    </subcellularLocation>
</comment>
<keyword evidence="4" id="KW-0227">DNA damage</keyword>
<keyword evidence="5" id="KW-0067">ATP-binding</keyword>
<feature type="compositionally biased region" description="Pro residues" evidence="8">
    <location>
        <begin position="519"/>
        <end position="529"/>
    </location>
</feature>
<feature type="compositionally biased region" description="Polar residues" evidence="8">
    <location>
        <begin position="88"/>
        <end position="101"/>
    </location>
</feature>
<evidence type="ECO:0000256" key="8">
    <source>
        <dbReference type="SAM" id="MobiDB-lite"/>
    </source>
</evidence>
<feature type="compositionally biased region" description="Polar residues" evidence="8">
    <location>
        <begin position="817"/>
        <end position="827"/>
    </location>
</feature>
<evidence type="ECO:0000256" key="4">
    <source>
        <dbReference type="ARBA" id="ARBA00022763"/>
    </source>
</evidence>
<dbReference type="SUPFAM" id="SSF52540">
    <property type="entry name" value="P-loop containing nucleoside triphosphate hydrolases"/>
    <property type="match status" value="1"/>
</dbReference>
<dbReference type="GO" id="GO:0006281">
    <property type="term" value="P:DNA repair"/>
    <property type="evidence" value="ECO:0007669"/>
    <property type="project" value="InterPro"/>
</dbReference>
<feature type="compositionally biased region" description="Polar residues" evidence="8">
    <location>
        <begin position="36"/>
        <end position="56"/>
    </location>
</feature>
<feature type="domain" description="Checkpoint protein RAD24-like helical bundle" evidence="9">
    <location>
        <begin position="497"/>
        <end position="629"/>
    </location>
</feature>
<protein>
    <submittedName>
        <fullName evidence="10">Cell cycle checkpoint protein RAD17</fullName>
    </submittedName>
</protein>
<dbReference type="Pfam" id="PF25812">
    <property type="entry name" value="RAD24_helical"/>
    <property type="match status" value="1"/>
</dbReference>
<dbReference type="InterPro" id="IPR027417">
    <property type="entry name" value="P-loop_NTPase"/>
</dbReference>
<dbReference type="EMBL" id="KZ678140">
    <property type="protein sequence ID" value="PSN63098.1"/>
    <property type="molecule type" value="Genomic_DNA"/>
</dbReference>
<evidence type="ECO:0000256" key="1">
    <source>
        <dbReference type="ARBA" id="ARBA00004123"/>
    </source>
</evidence>
<dbReference type="Gene3D" id="3.40.50.300">
    <property type="entry name" value="P-loop containing nucleotide triphosphate hydrolases"/>
    <property type="match status" value="1"/>
</dbReference>
<evidence type="ECO:0000256" key="5">
    <source>
        <dbReference type="ARBA" id="ARBA00022840"/>
    </source>
</evidence>
<dbReference type="GO" id="GO:0003689">
    <property type="term" value="F:DNA clamp loader activity"/>
    <property type="evidence" value="ECO:0007669"/>
    <property type="project" value="TreeGrafter"/>
</dbReference>
<dbReference type="STRING" id="1448308.A0A2T2NDH6"/>
<dbReference type="GO" id="GO:0005524">
    <property type="term" value="F:ATP binding"/>
    <property type="evidence" value="ECO:0007669"/>
    <property type="project" value="UniProtKB-KW"/>
</dbReference>